<dbReference type="Pfam" id="PF20391">
    <property type="entry name" value="DUF6686"/>
    <property type="match status" value="1"/>
</dbReference>
<dbReference type="InterPro" id="IPR046508">
    <property type="entry name" value="DUF6686"/>
</dbReference>
<keyword evidence="2" id="KW-1185">Reference proteome</keyword>
<gene>
    <name evidence="1" type="ORF">ESA94_08820</name>
</gene>
<dbReference type="RefSeq" id="WP_129130521.1">
    <property type="nucleotide sequence ID" value="NZ_SDHW01000002.1"/>
</dbReference>
<accession>A0A4Q1CIV6</accession>
<protein>
    <submittedName>
        <fullName evidence="1">Uncharacterized protein</fullName>
    </submittedName>
</protein>
<evidence type="ECO:0000313" key="1">
    <source>
        <dbReference type="EMBL" id="RXK60560.1"/>
    </source>
</evidence>
<dbReference type="Proteomes" id="UP000290204">
    <property type="component" value="Unassembled WGS sequence"/>
</dbReference>
<sequence>MSCHFQTLYIGEDGYVVRCKECGHYQLAYLCIMITLEEQEFRSFKRMIHQHYEDSLHLTNDHCKCVVVQTPAAGTNFLFSRKEIKRFTELLDEADTEEQALSMLALFQQ</sequence>
<name>A0A4Q1CIV6_9BACT</name>
<evidence type="ECO:0000313" key="2">
    <source>
        <dbReference type="Proteomes" id="UP000290204"/>
    </source>
</evidence>
<dbReference type="AlphaFoldDB" id="A0A4Q1CIV6"/>
<organism evidence="1 2">
    <name type="scientific">Lacibacter luteus</name>
    <dbReference type="NCBI Taxonomy" id="2508719"/>
    <lineage>
        <taxon>Bacteria</taxon>
        <taxon>Pseudomonadati</taxon>
        <taxon>Bacteroidota</taxon>
        <taxon>Chitinophagia</taxon>
        <taxon>Chitinophagales</taxon>
        <taxon>Chitinophagaceae</taxon>
        <taxon>Lacibacter</taxon>
    </lineage>
</organism>
<reference evidence="1 2" key="1">
    <citation type="submission" date="2019-01" db="EMBL/GenBank/DDBJ databases">
        <title>Lacibacter sp. strain TTM-7.</title>
        <authorList>
            <person name="Chen W.-M."/>
        </authorList>
    </citation>
    <scope>NUCLEOTIDE SEQUENCE [LARGE SCALE GENOMIC DNA]</scope>
    <source>
        <strain evidence="1 2">TTM-7</strain>
    </source>
</reference>
<proteinExistence type="predicted"/>
<comment type="caution">
    <text evidence="1">The sequence shown here is derived from an EMBL/GenBank/DDBJ whole genome shotgun (WGS) entry which is preliminary data.</text>
</comment>
<dbReference type="EMBL" id="SDHW01000002">
    <property type="protein sequence ID" value="RXK60560.1"/>
    <property type="molecule type" value="Genomic_DNA"/>
</dbReference>
<dbReference type="OrthoDB" id="957491at2"/>